<dbReference type="Proteomes" id="UP000263268">
    <property type="component" value="Unassembled WGS sequence"/>
</dbReference>
<sequence>TKAYTFKGSKHKPFLAPRGVFVANNMLFVSDTGQNRVFIWNTIPTTEFAEPDVILGQELIKDSGRNSNASVSSKTLHYPSGLWSNGEKLIVADAWNHRALIWHTLPTKNAQPADVVLGQPNFETNQPNVEGQAANPKANTLNWPYGVFSDGKSLWIADTGNRRVLFFNDIPTVNFAAANKVIGKPNFNTRDYENNDPIWPYS</sequence>
<dbReference type="SUPFAM" id="SSF63825">
    <property type="entry name" value="YWTD domain"/>
    <property type="match status" value="1"/>
</dbReference>
<evidence type="ECO:0000313" key="1">
    <source>
        <dbReference type="EMBL" id="HCY82083.1"/>
    </source>
</evidence>
<accession>A0A3D6BSB0</accession>
<proteinExistence type="predicted"/>
<gene>
    <name evidence="1" type="ORF">DHV22_11020</name>
</gene>
<feature type="non-terminal residue" evidence="1">
    <location>
        <position position="202"/>
    </location>
</feature>
<organism evidence="1 2">
    <name type="scientific">Xanthomarina gelatinilytica</name>
    <dbReference type="NCBI Taxonomy" id="1137281"/>
    <lineage>
        <taxon>Bacteria</taxon>
        <taxon>Pseudomonadati</taxon>
        <taxon>Bacteroidota</taxon>
        <taxon>Flavobacteriia</taxon>
        <taxon>Flavobacteriales</taxon>
        <taxon>Flavobacteriaceae</taxon>
        <taxon>Xanthomarina</taxon>
    </lineage>
</organism>
<dbReference type="EMBL" id="DPRK01000178">
    <property type="protein sequence ID" value="HCY82083.1"/>
    <property type="molecule type" value="Genomic_DNA"/>
</dbReference>
<reference evidence="1 2" key="1">
    <citation type="journal article" date="2018" name="Nat. Biotechnol.">
        <title>A standardized bacterial taxonomy based on genome phylogeny substantially revises the tree of life.</title>
        <authorList>
            <person name="Parks D.H."/>
            <person name="Chuvochina M."/>
            <person name="Waite D.W."/>
            <person name="Rinke C."/>
            <person name="Skarshewski A."/>
            <person name="Chaumeil P.A."/>
            <person name="Hugenholtz P."/>
        </authorList>
    </citation>
    <scope>NUCLEOTIDE SEQUENCE [LARGE SCALE GENOMIC DNA]</scope>
    <source>
        <strain evidence="1">UBA10227</strain>
    </source>
</reference>
<evidence type="ECO:0000313" key="2">
    <source>
        <dbReference type="Proteomes" id="UP000263268"/>
    </source>
</evidence>
<dbReference type="InterPro" id="IPR011042">
    <property type="entry name" value="6-blade_b-propeller_TolB-like"/>
</dbReference>
<name>A0A3D6BSB0_9FLAO</name>
<feature type="non-terminal residue" evidence="1">
    <location>
        <position position="1"/>
    </location>
</feature>
<comment type="caution">
    <text evidence="1">The sequence shown here is derived from an EMBL/GenBank/DDBJ whole genome shotgun (WGS) entry which is preliminary data.</text>
</comment>
<dbReference type="AlphaFoldDB" id="A0A3D6BSB0"/>
<protein>
    <submittedName>
        <fullName evidence="1">Uncharacterized protein</fullName>
    </submittedName>
</protein>
<dbReference type="Gene3D" id="2.120.10.30">
    <property type="entry name" value="TolB, C-terminal domain"/>
    <property type="match status" value="1"/>
</dbReference>